<gene>
    <name evidence="2" type="ORF">ACFOPI_00745</name>
</gene>
<keyword evidence="1" id="KW-0732">Signal</keyword>
<evidence type="ECO:0000313" key="2">
    <source>
        <dbReference type="EMBL" id="MFC3682097.1"/>
    </source>
</evidence>
<dbReference type="Pfam" id="PF14366">
    <property type="entry name" value="DUF4410"/>
    <property type="match status" value="1"/>
</dbReference>
<evidence type="ECO:0000256" key="1">
    <source>
        <dbReference type="SAM" id="SignalP"/>
    </source>
</evidence>
<dbReference type="RefSeq" id="WP_382169772.1">
    <property type="nucleotide sequence ID" value="NZ_JBHRXX010000001.1"/>
</dbReference>
<feature type="chain" id="PRO_5046320176" evidence="1">
    <location>
        <begin position="29"/>
        <end position="188"/>
    </location>
</feature>
<reference evidence="3" key="1">
    <citation type="journal article" date="2019" name="Int. J. Syst. Evol. Microbiol.">
        <title>The Global Catalogue of Microorganisms (GCM) 10K type strain sequencing project: providing services to taxonomists for standard genome sequencing and annotation.</title>
        <authorList>
            <consortium name="The Broad Institute Genomics Platform"/>
            <consortium name="The Broad Institute Genome Sequencing Center for Infectious Disease"/>
            <person name="Wu L."/>
            <person name="Ma J."/>
        </authorList>
    </citation>
    <scope>NUCLEOTIDE SEQUENCE [LARGE SCALE GENOMIC DNA]</scope>
    <source>
        <strain evidence="3">KCTC 42501</strain>
    </source>
</reference>
<sequence>MISACTRRTGALILLAFATAGPSFSAMAAGAKPEEAPRKYTQAYVTEIAVKLLDSEPDEKRIEDKKTLEMKLPQTTRKKLQDEGLTVADADPGALAGAVRLKIAMDYDPGNRALRWVGGMFGAGKGTVSVKVEAIDAVTGASVATEEYSDSKGMGGFGGDFYGFATEAVDEALEELADKLAAIPRPVQ</sequence>
<protein>
    <submittedName>
        <fullName evidence="2">DUF4410 domain-containing protein</fullName>
    </submittedName>
</protein>
<feature type="signal peptide" evidence="1">
    <location>
        <begin position="1"/>
        <end position="28"/>
    </location>
</feature>
<dbReference type="Proteomes" id="UP001595729">
    <property type="component" value="Unassembled WGS sequence"/>
</dbReference>
<name>A0ABV7VY16_9BURK</name>
<dbReference type="InterPro" id="IPR025522">
    <property type="entry name" value="DUF4410"/>
</dbReference>
<proteinExistence type="predicted"/>
<keyword evidence="3" id="KW-1185">Reference proteome</keyword>
<accession>A0ABV7VY16</accession>
<organism evidence="2 3">
    <name type="scientific">Hydrogenophaga luteola</name>
    <dbReference type="NCBI Taxonomy" id="1591122"/>
    <lineage>
        <taxon>Bacteria</taxon>
        <taxon>Pseudomonadati</taxon>
        <taxon>Pseudomonadota</taxon>
        <taxon>Betaproteobacteria</taxon>
        <taxon>Burkholderiales</taxon>
        <taxon>Comamonadaceae</taxon>
        <taxon>Hydrogenophaga</taxon>
    </lineage>
</organism>
<comment type="caution">
    <text evidence="2">The sequence shown here is derived from an EMBL/GenBank/DDBJ whole genome shotgun (WGS) entry which is preliminary data.</text>
</comment>
<dbReference type="EMBL" id="JBHRXX010000001">
    <property type="protein sequence ID" value="MFC3682097.1"/>
    <property type="molecule type" value="Genomic_DNA"/>
</dbReference>
<evidence type="ECO:0000313" key="3">
    <source>
        <dbReference type="Proteomes" id="UP001595729"/>
    </source>
</evidence>